<accession>A0A4U1BYP7</accession>
<dbReference type="Proteomes" id="UP000308181">
    <property type="component" value="Unassembled WGS sequence"/>
</dbReference>
<name>A0A4U1BYP7_9SPHI</name>
<keyword evidence="2" id="KW-1185">Reference proteome</keyword>
<reference evidence="1 2" key="1">
    <citation type="submission" date="2019-04" db="EMBL/GenBank/DDBJ databases">
        <title>Pedobacter sp. AR-3-17 sp. nov., isolated from Arctic soil.</title>
        <authorList>
            <person name="Dahal R.H."/>
            <person name="Kim D.-U."/>
        </authorList>
    </citation>
    <scope>NUCLEOTIDE SEQUENCE [LARGE SCALE GENOMIC DNA]</scope>
    <source>
        <strain evidence="1 2">AR-3-17</strain>
    </source>
</reference>
<comment type="caution">
    <text evidence="1">The sequence shown here is derived from an EMBL/GenBank/DDBJ whole genome shotgun (WGS) entry which is preliminary data.</text>
</comment>
<evidence type="ECO:0000313" key="2">
    <source>
        <dbReference type="Proteomes" id="UP000308181"/>
    </source>
</evidence>
<gene>
    <name evidence="1" type="ORF">FA046_16200</name>
</gene>
<dbReference type="AlphaFoldDB" id="A0A4U1BYP7"/>
<dbReference type="EMBL" id="SWBP01000008">
    <property type="protein sequence ID" value="TKB95541.1"/>
    <property type="molecule type" value="Genomic_DNA"/>
</dbReference>
<dbReference type="RefSeq" id="WP_136827587.1">
    <property type="nucleotide sequence ID" value="NZ_SWBP01000008.1"/>
</dbReference>
<protein>
    <submittedName>
        <fullName evidence="1">Uncharacterized protein</fullName>
    </submittedName>
</protein>
<sequence length="156" mass="17931">MFLRFTLIAMLINLLGYNNLYGQEKRDISKFIMQNFKVPAEKLNNCKWNYLVLETTLDKTNKLNYKVLSSTDTFLIKNISFLNSFKVNEINVKSFPALIIISIQDNVGLCDNEYAKIPAPSDVLQQILPLISQSVKDYPKIRILEPIIANIEASRQ</sequence>
<evidence type="ECO:0000313" key="1">
    <source>
        <dbReference type="EMBL" id="TKB95541.1"/>
    </source>
</evidence>
<proteinExistence type="predicted"/>
<organism evidence="1 2">
    <name type="scientific">Pedobacter cryophilus</name>
    <dbReference type="NCBI Taxonomy" id="2571271"/>
    <lineage>
        <taxon>Bacteria</taxon>
        <taxon>Pseudomonadati</taxon>
        <taxon>Bacteroidota</taxon>
        <taxon>Sphingobacteriia</taxon>
        <taxon>Sphingobacteriales</taxon>
        <taxon>Sphingobacteriaceae</taxon>
        <taxon>Pedobacter</taxon>
    </lineage>
</organism>